<dbReference type="SUPFAM" id="SSF54913">
    <property type="entry name" value="GlnB-like"/>
    <property type="match status" value="1"/>
</dbReference>
<dbReference type="Gene3D" id="3.30.70.120">
    <property type="match status" value="1"/>
</dbReference>
<proteinExistence type="predicted"/>
<dbReference type="InterPro" id="IPR011322">
    <property type="entry name" value="N-reg_PII-like_a/b"/>
</dbReference>
<evidence type="ECO:0000313" key="1">
    <source>
        <dbReference type="EMBL" id="VAX09974.1"/>
    </source>
</evidence>
<dbReference type="AlphaFoldDB" id="A0A3B1BDG4"/>
<accession>A0A3B1BDG4</accession>
<sequence>MITEVKLELICEDERANEAIALIRDKARTGQPLSGWIYLYDIVQKP</sequence>
<reference evidence="1" key="1">
    <citation type="submission" date="2018-06" db="EMBL/GenBank/DDBJ databases">
        <authorList>
            <person name="Zhirakovskaya E."/>
        </authorList>
    </citation>
    <scope>NUCLEOTIDE SEQUENCE</scope>
</reference>
<protein>
    <submittedName>
        <fullName evidence="1">Uncharacterized protein</fullName>
    </submittedName>
</protein>
<gene>
    <name evidence="1" type="ORF">MNBD_GAMMA25-185</name>
</gene>
<dbReference type="InterPro" id="IPR015867">
    <property type="entry name" value="N-reg_PII/ATP_PRibTrfase_C"/>
</dbReference>
<organism evidence="1">
    <name type="scientific">hydrothermal vent metagenome</name>
    <dbReference type="NCBI Taxonomy" id="652676"/>
    <lineage>
        <taxon>unclassified sequences</taxon>
        <taxon>metagenomes</taxon>
        <taxon>ecological metagenomes</taxon>
    </lineage>
</organism>
<dbReference type="EMBL" id="UOFY01000043">
    <property type="protein sequence ID" value="VAX09974.1"/>
    <property type="molecule type" value="Genomic_DNA"/>
</dbReference>
<name>A0A3B1BDG4_9ZZZZ</name>